<sequence length="321" mass="34724">MGILDRGEGSAAPLGADYEHREEYRPPFWYRRGDEINPYWRSANTSAKKGNGHMMNTGKGNGKAVDPKTPEVGKIDNAQVVLAAVRAGKGAGREIAVTTGLSIQMVGALLSRLSQAKTIVKGTDGRWVDRLAPVVNTGKSTRGNSQKGPGLPDETVLHQKIRAHLGNNGLSASELAKLLGIKVPTTVLVLKRMADADLVRKEGQLWMVVGGKAIANGIANTPPKPRRTPVVADLMAKVVHPVDLAKAPVDVTYAQSQPVTRKLTVHDFAKDFARVMENARKLNERVGETLSIIQDIRAVNESLAVEWGELQERLTELEKAS</sequence>
<reference evidence="2" key="2">
    <citation type="submission" date="2014-07" db="EMBL/GenBank/DDBJ databases">
        <title>Initial genome analysis of the psychrotolerant acidophile Acidithiobacillus ferrivorans CF27: insights into iron and sulfur oxidation pathways and into biofilm formation.</title>
        <authorList>
            <person name="Talla E."/>
            <person name="Hedrich S."/>
            <person name="Mangenot S."/>
            <person name="Ji B."/>
            <person name="Johnson D.B."/>
            <person name="Barbe V."/>
            <person name="Bonnefoy V."/>
        </authorList>
    </citation>
    <scope>NUCLEOTIDE SEQUENCE [LARGE SCALE GENOMIC DNA]</scope>
    <source>
        <strain evidence="2">CF27</strain>
    </source>
</reference>
<reference evidence="2" key="1">
    <citation type="submission" date="2014-03" db="EMBL/GenBank/DDBJ databases">
        <authorList>
            <person name="Genoscope - CEA"/>
        </authorList>
    </citation>
    <scope>NUCLEOTIDE SEQUENCE [LARGE SCALE GENOMIC DNA]</scope>
    <source>
        <strain evidence="2">CF27</strain>
    </source>
</reference>
<keyword evidence="4" id="KW-1185">Reference proteome</keyword>
<dbReference type="SUPFAM" id="SSF46785">
    <property type="entry name" value="Winged helix' DNA-binding domain"/>
    <property type="match status" value="1"/>
</dbReference>
<dbReference type="InterPro" id="IPR036390">
    <property type="entry name" value="WH_DNA-bd_sf"/>
</dbReference>
<protein>
    <submittedName>
        <fullName evidence="2">Uncharacterized protein</fullName>
    </submittedName>
</protein>
<evidence type="ECO:0000313" key="3">
    <source>
        <dbReference type="EMBL" id="SMH64745.1"/>
    </source>
</evidence>
<proteinExistence type="predicted"/>
<dbReference type="EMBL" id="LT841305">
    <property type="protein sequence ID" value="SMH64745.1"/>
    <property type="molecule type" value="Genomic_DNA"/>
</dbReference>
<dbReference type="AlphaFoldDB" id="A0A060UUX2"/>
<accession>A0A060UUX2</accession>
<name>A0A060UUX2_9PROT</name>
<organism evidence="2">
    <name type="scientific">Acidithiobacillus ferrivorans</name>
    <dbReference type="NCBI Taxonomy" id="160808"/>
    <lineage>
        <taxon>Bacteria</taxon>
        <taxon>Pseudomonadati</taxon>
        <taxon>Pseudomonadota</taxon>
        <taxon>Acidithiobacillia</taxon>
        <taxon>Acidithiobacillales</taxon>
        <taxon>Acidithiobacillaceae</taxon>
        <taxon>Acidithiobacillus</taxon>
    </lineage>
</organism>
<dbReference type="Proteomes" id="UP000193925">
    <property type="component" value="Chromosome AFERRI"/>
</dbReference>
<evidence type="ECO:0000313" key="2">
    <source>
        <dbReference type="EMBL" id="CDQ12126.1"/>
    </source>
</evidence>
<reference evidence="3 4" key="3">
    <citation type="submission" date="2017-03" db="EMBL/GenBank/DDBJ databases">
        <authorList>
            <person name="Regsiter A."/>
            <person name="William W."/>
        </authorList>
    </citation>
    <scope>NUCLEOTIDE SEQUENCE [LARGE SCALE GENOMIC DNA]</scope>
    <source>
        <strain evidence="3">PRJEB5721</strain>
    </source>
</reference>
<evidence type="ECO:0000313" key="4">
    <source>
        <dbReference type="Proteomes" id="UP000193925"/>
    </source>
</evidence>
<gene>
    <name evidence="3" type="ORF">AFERRI_10779</name>
    <name evidence="2" type="ORF">AFERRI_80075</name>
</gene>
<dbReference type="EMBL" id="CCCS020000078">
    <property type="protein sequence ID" value="CDQ12126.1"/>
    <property type="molecule type" value="Genomic_DNA"/>
</dbReference>
<dbReference type="RefSeq" id="WP_035195568.1">
    <property type="nucleotide sequence ID" value="NZ_CCCS020000078.1"/>
</dbReference>
<feature type="region of interest" description="Disordered" evidence="1">
    <location>
        <begin position="46"/>
        <end position="66"/>
    </location>
</feature>
<evidence type="ECO:0000256" key="1">
    <source>
        <dbReference type="SAM" id="MobiDB-lite"/>
    </source>
</evidence>